<evidence type="ECO:0000259" key="1">
    <source>
        <dbReference type="Pfam" id="PF01541"/>
    </source>
</evidence>
<dbReference type="RefSeq" id="WP_420494154.1">
    <property type="nucleotide sequence ID" value="NZ_CP124577.1"/>
</dbReference>
<name>A0AAU6RAH0_9STAP</name>
<accession>A0AAU6RAH0</accession>
<dbReference type="EMBL" id="CP124577">
    <property type="protein sequence ID" value="WZE67024.1"/>
    <property type="molecule type" value="Genomic_DNA"/>
</dbReference>
<sequence>MIRLTDFIKTPDINRTKIKFNMNPSDTGIRAWDLLLEDHPDWMTMNAWKRKQSNNNLNHADYLIALAQYYPYGPEYFIFGGLYKVETIKPEVFDAVGYKLTLMDEYQEYMKRLIIKLERPIGRDLYNRRYATIQEQLNPEVYELAPNVKLGHFPGYQNVTLTHQEMQQIVSRNEPSWRDALSHVKGVYVITDTSNGQLYVGSASGNTDGIWQRWCCYAHIKNLTGGNKRFNQLVDRKGTAHIRRYFRYSILEIFDTKTKVNTIIERENYWKNVLDTKRHGMNFN</sequence>
<reference evidence="2" key="1">
    <citation type="submission" date="2023-04" db="EMBL/GenBank/DDBJ databases">
        <title>Macrococci isolated from food, foodproducing animals, and human clinical materials.</title>
        <authorList>
            <person name="Maslanova I."/>
            <person name="Svec P."/>
            <person name="Sedlacek I."/>
            <person name="Novakova D."/>
            <person name="Keller J.E."/>
            <person name="Schwendener S."/>
            <person name="Finstrlova A."/>
            <person name="Botka T."/>
            <person name="Kovarovic V."/>
            <person name="Petras P."/>
            <person name="Perreten V."/>
            <person name="Pantucek R."/>
        </authorList>
    </citation>
    <scope>NUCLEOTIDE SEQUENCE</scope>
    <source>
        <strain evidence="2">NRL/St 21/332</strain>
    </source>
</reference>
<protein>
    <submittedName>
        <fullName evidence="2">GIY-YIG nuclease family protein</fullName>
    </submittedName>
</protein>
<dbReference type="SUPFAM" id="SSF82771">
    <property type="entry name" value="GIY-YIG endonuclease"/>
    <property type="match status" value="1"/>
</dbReference>
<dbReference type="Pfam" id="PF01541">
    <property type="entry name" value="GIY-YIG"/>
    <property type="match status" value="1"/>
</dbReference>
<dbReference type="Gene3D" id="3.40.1440.10">
    <property type="entry name" value="GIY-YIG endonuclease"/>
    <property type="match status" value="1"/>
</dbReference>
<evidence type="ECO:0000313" key="2">
    <source>
        <dbReference type="EMBL" id="WZE67024.1"/>
    </source>
</evidence>
<feature type="domain" description="GIY-YIG" evidence="1">
    <location>
        <begin position="185"/>
        <end position="276"/>
    </location>
</feature>
<gene>
    <name evidence="2" type="ORF">QA541_01870</name>
</gene>
<dbReference type="AlphaFoldDB" id="A0AAU6RAH0"/>
<organism evidence="2">
    <name type="scientific">Macrococcus psychrotolerans</name>
    <dbReference type="NCBI Taxonomy" id="3039389"/>
    <lineage>
        <taxon>Bacteria</taxon>
        <taxon>Bacillati</taxon>
        <taxon>Bacillota</taxon>
        <taxon>Bacilli</taxon>
        <taxon>Bacillales</taxon>
        <taxon>Staphylococcaceae</taxon>
        <taxon>Macrococcus</taxon>
    </lineage>
</organism>
<dbReference type="CDD" id="cd10446">
    <property type="entry name" value="GIY-YIG_unchar_1"/>
    <property type="match status" value="1"/>
</dbReference>
<dbReference type="InterPro" id="IPR000305">
    <property type="entry name" value="GIY-YIG_endonuc"/>
</dbReference>
<proteinExistence type="predicted"/>
<dbReference type="InterPro" id="IPR035901">
    <property type="entry name" value="GIY-YIG_endonuc_sf"/>
</dbReference>